<name>A0ABY9X672_9BACT</name>
<dbReference type="InterPro" id="IPR017146">
    <property type="entry name" value="Lanti_2_LanM"/>
</dbReference>
<reference evidence="2 3" key="1">
    <citation type="submission" date="2019-08" db="EMBL/GenBank/DDBJ databases">
        <title>Archangium and Cystobacter genomes.</title>
        <authorList>
            <person name="Chen I.-C.K."/>
            <person name="Wielgoss S."/>
        </authorList>
    </citation>
    <scope>NUCLEOTIDE SEQUENCE [LARGE SCALE GENOMIC DNA]</scope>
    <source>
        <strain evidence="2 3">Cbm 6</strain>
    </source>
</reference>
<dbReference type="Proteomes" id="UP001611383">
    <property type="component" value="Chromosome"/>
</dbReference>
<protein>
    <submittedName>
        <fullName evidence="2">Type 2 lantipeptide synthetase LanM</fullName>
    </submittedName>
</protein>
<evidence type="ECO:0000313" key="2">
    <source>
        <dbReference type="EMBL" id="WNG50889.1"/>
    </source>
</evidence>
<dbReference type="CDD" id="cd04792">
    <property type="entry name" value="LanM-like"/>
    <property type="match status" value="1"/>
</dbReference>
<dbReference type="RefSeq" id="WP_395810516.1">
    <property type="nucleotide sequence ID" value="NZ_CP043494.1"/>
</dbReference>
<gene>
    <name evidence="2" type="primary">lanM</name>
    <name evidence="2" type="ORF">F0U60_47255</name>
</gene>
<dbReference type="Pfam" id="PF13575">
    <property type="entry name" value="DUF4135"/>
    <property type="match status" value="1"/>
</dbReference>
<dbReference type="NCBIfam" id="TIGR03897">
    <property type="entry name" value="lanti_2_LanM"/>
    <property type="match status" value="1"/>
</dbReference>
<evidence type="ECO:0000259" key="1">
    <source>
        <dbReference type="Pfam" id="PF13575"/>
    </source>
</evidence>
<organism evidence="2 3">
    <name type="scientific">Archangium minus</name>
    <dbReference type="NCBI Taxonomy" id="83450"/>
    <lineage>
        <taxon>Bacteria</taxon>
        <taxon>Pseudomonadati</taxon>
        <taxon>Myxococcota</taxon>
        <taxon>Myxococcia</taxon>
        <taxon>Myxococcales</taxon>
        <taxon>Cystobacterineae</taxon>
        <taxon>Archangiaceae</taxon>
        <taxon>Archangium</taxon>
    </lineage>
</organism>
<dbReference type="InterPro" id="IPR007822">
    <property type="entry name" value="LANC-like"/>
</dbReference>
<dbReference type="SMART" id="SM01260">
    <property type="entry name" value="LANC_like"/>
    <property type="match status" value="1"/>
</dbReference>
<dbReference type="PIRSF" id="PIRSF037228">
    <property type="entry name" value="Lant_mod_RumM"/>
    <property type="match status" value="1"/>
</dbReference>
<dbReference type="InterPro" id="IPR025410">
    <property type="entry name" value="Lant_dehyd"/>
</dbReference>
<dbReference type="PRINTS" id="PR01950">
    <property type="entry name" value="LANCSUPER"/>
</dbReference>
<sequence length="946" mass="103652">MGNEESKVAESPSSEGFARPVALFIAPFLATLAERLGQVRGLGEAERAIIHAAADAALRNNAQARLNRVLLLELHAAGMTGKLSATDEQQRWAQFIELACTAPFGEHLRRRYPTLHERLATVCRLQMDAVLTLVERFVADRDALKELPGQPGGELRALSLGAGDSHRGGHTVARLDFAHGSVMYKPRSVQVDSALQALLDRVLTDTPAQERIRIPQVLMRDGYGWAEFVEHRYCEGEAELIRFYRNLGHWLAVMRLLGGTDLHSENLIAHGPVPVVVDVESLFTQDPVVPPSGRGHAVDLAAETIRGTVLRTGLLPIRADGLALAGVDISAVGALPGQQPKIQVPTIVDGGSASARLGMTTVELPPTKNHPSPRPVLERYWDQIVTGFRELTAHLVKLDAERGMTELLHPFRGCEARRILRPTQAYAEIGRMLWHPASLHNEPAAVERARDILLRNAHAIPGAPTGPEEIHREIGDLLAGDVPVFTALVDDALLEKTVHTWRSADLPREEMTIQGALVSAYLNERVLPPRKQVPTQRLNRERLDTRRRAVAARLVKQLCDAAIRGKDGTATWISPVLTEFGWAIRPLTADVYSGQGGVSIVLAEYLHEVRRRRADAVDSVAETLVGALAVLRATEDQVPTPQLGAFLGLASQVWTWSTLYDLLGEPWMLERARARAQVLDQRMGEEDNLLELISGVSGAIVPMLNLAEQTGEERWLHTAAAASRRLESTAKLDETGARWSTSMFPEAIGGFAHGATGIGWALARLGLSAAGTESDRRRWLELADRAFAFEESLYRAEAGNWADARKGSAVEFLTAWCHGSTGIGLAACDLYVRTKERRYLDVARRACAAGLREGFGWSHTLCHGDLGLWELLNTVRRIDPDYTGLDREWMDAEILSSLEERGPVGGLAREAFSPGLMPGLSGVIHLLLRMHPENRLASPLLMGRGS</sequence>
<evidence type="ECO:0000313" key="3">
    <source>
        <dbReference type="Proteomes" id="UP001611383"/>
    </source>
</evidence>
<accession>A0ABY9X672</accession>
<keyword evidence="3" id="KW-1185">Reference proteome</keyword>
<dbReference type="InterPro" id="IPR012341">
    <property type="entry name" value="6hp_glycosidase-like_sf"/>
</dbReference>
<proteinExistence type="predicted"/>
<dbReference type="Pfam" id="PF05147">
    <property type="entry name" value="LANC_like"/>
    <property type="match status" value="1"/>
</dbReference>
<dbReference type="Gene3D" id="1.50.10.10">
    <property type="match status" value="1"/>
</dbReference>
<feature type="domain" description="Lantibiotic biosynthesis protein dehydration" evidence="1">
    <location>
        <begin position="112"/>
        <end position="487"/>
    </location>
</feature>
<dbReference type="SUPFAM" id="SSF158745">
    <property type="entry name" value="LanC-like"/>
    <property type="match status" value="1"/>
</dbReference>
<dbReference type="EMBL" id="CP043494">
    <property type="protein sequence ID" value="WNG50889.1"/>
    <property type="molecule type" value="Genomic_DNA"/>
</dbReference>